<evidence type="ECO:0000313" key="2">
    <source>
        <dbReference type="EMBL" id="KAK7752578.1"/>
    </source>
</evidence>
<evidence type="ECO:0000313" key="3">
    <source>
        <dbReference type="Proteomes" id="UP001320420"/>
    </source>
</evidence>
<feature type="region of interest" description="Disordered" evidence="1">
    <location>
        <begin position="16"/>
        <end position="38"/>
    </location>
</feature>
<proteinExistence type="predicted"/>
<protein>
    <submittedName>
        <fullName evidence="2">Uncharacterized protein</fullName>
    </submittedName>
</protein>
<reference evidence="2 3" key="1">
    <citation type="submission" date="2024-02" db="EMBL/GenBank/DDBJ databases">
        <title>De novo assembly and annotation of 12 fungi associated with fruit tree decline syndrome in Ontario, Canada.</title>
        <authorList>
            <person name="Sulman M."/>
            <person name="Ellouze W."/>
            <person name="Ilyukhin E."/>
        </authorList>
    </citation>
    <scope>NUCLEOTIDE SEQUENCE [LARGE SCALE GENOMIC DNA]</scope>
    <source>
        <strain evidence="2 3">M11/M66-122</strain>
    </source>
</reference>
<sequence>MAVFAAAANVRTLPATSTSLSPTHATNTQSPGALTTSGPPIIVLDTPPESANRTTFTTTYDGGDVITGVFELKTLANYTDLHQHLTVTSTTTYNGTDGTVETAVAAGIVMAGGATWVLLNYAEAAGVFDGVLEEVAVDDPGCPTTPPACARSDCKGGELGFCEAPAPWFGRSLFGCVCEDTCQDAEMFCYECNGRDGKCQSGDYEGCDCTTEKCPSGPDTLNCDDCGSDGREYGICDGLWHKGYRYKDCECNAVTESDPYPGRSESVMAALEDQQKHLSKWDGNWALSSPVECQKSSDFVPQRRSDNVQNVEDRVNFFCARYNGHLLRSSSAIDEPYTLNTVSEEVGFWIRAEYRGGLALDTVVRGQCPKEVMLDGHECARLLTEAMSQCDPLVGDSHGHLVKGQCADYSVVVDRDEAADGRSPPWHRLPEDQRWGSCDGNEQRAITNRYFQHMYPVYCGGTQDTLRYTDFANTISVPESTEAPRPRADDGRGYKFRFAFERKKGGDGTGPCYKTCTQAFNALSKGSCKFRL</sequence>
<feature type="compositionally biased region" description="Low complexity" evidence="1">
    <location>
        <begin position="16"/>
        <end position="26"/>
    </location>
</feature>
<dbReference type="Proteomes" id="UP001320420">
    <property type="component" value="Unassembled WGS sequence"/>
</dbReference>
<accession>A0AAN9URJ0</accession>
<name>A0AAN9URJ0_9PEZI</name>
<dbReference type="EMBL" id="JAKJXP020000037">
    <property type="protein sequence ID" value="KAK7752578.1"/>
    <property type="molecule type" value="Genomic_DNA"/>
</dbReference>
<gene>
    <name evidence="2" type="ORF">SLS62_005546</name>
</gene>
<feature type="compositionally biased region" description="Polar residues" evidence="1">
    <location>
        <begin position="27"/>
        <end position="38"/>
    </location>
</feature>
<evidence type="ECO:0000256" key="1">
    <source>
        <dbReference type="SAM" id="MobiDB-lite"/>
    </source>
</evidence>
<comment type="caution">
    <text evidence="2">The sequence shown here is derived from an EMBL/GenBank/DDBJ whole genome shotgun (WGS) entry which is preliminary data.</text>
</comment>
<keyword evidence="3" id="KW-1185">Reference proteome</keyword>
<dbReference type="AlphaFoldDB" id="A0AAN9URJ0"/>
<organism evidence="2 3">
    <name type="scientific">Diatrype stigma</name>
    <dbReference type="NCBI Taxonomy" id="117547"/>
    <lineage>
        <taxon>Eukaryota</taxon>
        <taxon>Fungi</taxon>
        <taxon>Dikarya</taxon>
        <taxon>Ascomycota</taxon>
        <taxon>Pezizomycotina</taxon>
        <taxon>Sordariomycetes</taxon>
        <taxon>Xylariomycetidae</taxon>
        <taxon>Xylariales</taxon>
        <taxon>Diatrypaceae</taxon>
        <taxon>Diatrype</taxon>
    </lineage>
</organism>